<dbReference type="AlphaFoldDB" id="X1LB30"/>
<reference evidence="1" key="1">
    <citation type="journal article" date="2014" name="Front. Microbiol.">
        <title>High frequency of phylogenetically diverse reductive dehalogenase-homologous genes in deep subseafloor sedimentary metagenomes.</title>
        <authorList>
            <person name="Kawai M."/>
            <person name="Futagami T."/>
            <person name="Toyoda A."/>
            <person name="Takaki Y."/>
            <person name="Nishi S."/>
            <person name="Hori S."/>
            <person name="Arai W."/>
            <person name="Tsubouchi T."/>
            <person name="Morono Y."/>
            <person name="Uchiyama I."/>
            <person name="Ito T."/>
            <person name="Fujiyama A."/>
            <person name="Inagaki F."/>
            <person name="Takami H."/>
        </authorList>
    </citation>
    <scope>NUCLEOTIDE SEQUENCE</scope>
    <source>
        <strain evidence="1">Expedition CK06-06</strain>
    </source>
</reference>
<accession>X1LB30</accession>
<comment type="caution">
    <text evidence="1">The sequence shown here is derived from an EMBL/GenBank/DDBJ whole genome shotgun (WGS) entry which is preliminary data.</text>
</comment>
<feature type="non-terminal residue" evidence="1">
    <location>
        <position position="1"/>
    </location>
</feature>
<evidence type="ECO:0008006" key="2">
    <source>
        <dbReference type="Google" id="ProtNLM"/>
    </source>
</evidence>
<name>X1LB30_9ZZZZ</name>
<gene>
    <name evidence="1" type="ORF">S03H2_70175</name>
</gene>
<protein>
    <recommendedName>
        <fullName evidence="2">Type I restriction enzyme R protein N-terminal domain-containing protein</fullName>
    </recommendedName>
</protein>
<dbReference type="EMBL" id="BARU01046554">
    <property type="protein sequence ID" value="GAH91348.1"/>
    <property type="molecule type" value="Genomic_DNA"/>
</dbReference>
<sequence length="126" mass="14523">AKKADIVLLRPGERTIFVIETKKIANNGRLTYNISPFSLDVIKQAKGYAKELKTDYYATFNGKYFVAFKIIQPDSDFDEPIISLEILNFTDFCSNLLKLISNIIKNQIKPIQYEDLYSNLLKSYLD</sequence>
<evidence type="ECO:0000313" key="1">
    <source>
        <dbReference type="EMBL" id="GAH91348.1"/>
    </source>
</evidence>
<proteinExistence type="predicted"/>
<feature type="non-terminal residue" evidence="1">
    <location>
        <position position="126"/>
    </location>
</feature>
<organism evidence="1">
    <name type="scientific">marine sediment metagenome</name>
    <dbReference type="NCBI Taxonomy" id="412755"/>
    <lineage>
        <taxon>unclassified sequences</taxon>
        <taxon>metagenomes</taxon>
        <taxon>ecological metagenomes</taxon>
    </lineage>
</organism>